<name>A0A6A5SP90_9PLEO</name>
<reference evidence="1" key="1">
    <citation type="journal article" date="2020" name="Stud. Mycol.">
        <title>101 Dothideomycetes genomes: a test case for predicting lifestyles and emergence of pathogens.</title>
        <authorList>
            <person name="Haridas S."/>
            <person name="Albert R."/>
            <person name="Binder M."/>
            <person name="Bloem J."/>
            <person name="Labutti K."/>
            <person name="Salamov A."/>
            <person name="Andreopoulos B."/>
            <person name="Baker S."/>
            <person name="Barry K."/>
            <person name="Bills G."/>
            <person name="Bluhm B."/>
            <person name="Cannon C."/>
            <person name="Castanera R."/>
            <person name="Culley D."/>
            <person name="Daum C."/>
            <person name="Ezra D."/>
            <person name="Gonzalez J."/>
            <person name="Henrissat B."/>
            <person name="Kuo A."/>
            <person name="Liang C."/>
            <person name="Lipzen A."/>
            <person name="Lutzoni F."/>
            <person name="Magnuson J."/>
            <person name="Mondo S."/>
            <person name="Nolan M."/>
            <person name="Ohm R."/>
            <person name="Pangilinan J."/>
            <person name="Park H.-J."/>
            <person name="Ramirez L."/>
            <person name="Alfaro M."/>
            <person name="Sun H."/>
            <person name="Tritt A."/>
            <person name="Yoshinaga Y."/>
            <person name="Zwiers L.-H."/>
            <person name="Turgeon B."/>
            <person name="Goodwin S."/>
            <person name="Spatafora J."/>
            <person name="Crous P."/>
            <person name="Grigoriev I."/>
        </authorList>
    </citation>
    <scope>NUCLEOTIDE SEQUENCE</scope>
    <source>
        <strain evidence="1">CBS 161.51</strain>
    </source>
</reference>
<accession>A0A6A5SP90</accession>
<proteinExistence type="predicted"/>
<dbReference type="EMBL" id="ML976090">
    <property type="protein sequence ID" value="KAF1939027.1"/>
    <property type="molecule type" value="Genomic_DNA"/>
</dbReference>
<dbReference type="AlphaFoldDB" id="A0A6A5SP90"/>
<evidence type="ECO:0000313" key="2">
    <source>
        <dbReference type="Proteomes" id="UP000800038"/>
    </source>
</evidence>
<gene>
    <name evidence="1" type="ORF">EJ02DRAFT_268376</name>
</gene>
<keyword evidence="2" id="KW-1185">Reference proteome</keyword>
<dbReference type="Proteomes" id="UP000800038">
    <property type="component" value="Unassembled WGS sequence"/>
</dbReference>
<sequence>MVTLTCREQESNPLGVSFHRYDHSFQANVRVNVSGSNADKTPELLSVSIPGCSLFFRSCRQIYHGAVAMFFENNSFVFTRSNFYQGLRYPHPIDHDRGGYFTASGAEWLGQLGAQLSMLNTVIINLDPSYPLERPRLFECPDILFDLAAFLDVLPLLRFLWG</sequence>
<protein>
    <submittedName>
        <fullName evidence="1">Uncharacterized protein</fullName>
    </submittedName>
</protein>
<evidence type="ECO:0000313" key="1">
    <source>
        <dbReference type="EMBL" id="KAF1939027.1"/>
    </source>
</evidence>
<organism evidence="1 2">
    <name type="scientific">Clathrospora elynae</name>
    <dbReference type="NCBI Taxonomy" id="706981"/>
    <lineage>
        <taxon>Eukaryota</taxon>
        <taxon>Fungi</taxon>
        <taxon>Dikarya</taxon>
        <taxon>Ascomycota</taxon>
        <taxon>Pezizomycotina</taxon>
        <taxon>Dothideomycetes</taxon>
        <taxon>Pleosporomycetidae</taxon>
        <taxon>Pleosporales</taxon>
        <taxon>Diademaceae</taxon>
        <taxon>Clathrospora</taxon>
    </lineage>
</organism>